<name>A0ABY6PWD2_9ACTN</name>
<dbReference type="Proteomes" id="UP001164963">
    <property type="component" value="Chromosome"/>
</dbReference>
<dbReference type="EMBL" id="CP098740">
    <property type="protein sequence ID" value="UZK56625.1"/>
    <property type="molecule type" value="Genomic_DNA"/>
</dbReference>
<protein>
    <submittedName>
        <fullName evidence="1">Uncharacterized protein</fullName>
    </submittedName>
</protein>
<gene>
    <name evidence="1" type="ORF">NEH16_23330</name>
</gene>
<evidence type="ECO:0000313" key="1">
    <source>
        <dbReference type="EMBL" id="UZK56625.1"/>
    </source>
</evidence>
<accession>A0ABY6PWD2</accession>
<sequence>MTNRGGGVYTLRINGLPAGGHRVRIGTRVSANVVMTALVLVLERG</sequence>
<proteinExistence type="predicted"/>
<organism evidence="1 2">
    <name type="scientific">Streptomyces drozdowiczii</name>
    <dbReference type="NCBI Taxonomy" id="202862"/>
    <lineage>
        <taxon>Bacteria</taxon>
        <taxon>Bacillati</taxon>
        <taxon>Actinomycetota</taxon>
        <taxon>Actinomycetes</taxon>
        <taxon>Kitasatosporales</taxon>
        <taxon>Streptomycetaceae</taxon>
        <taxon>Streptomyces</taxon>
    </lineage>
</organism>
<evidence type="ECO:0000313" key="2">
    <source>
        <dbReference type="Proteomes" id="UP001164963"/>
    </source>
</evidence>
<keyword evidence="2" id="KW-1185">Reference proteome</keyword>
<reference evidence="1" key="1">
    <citation type="journal article" date="2022" name="Front. Microbiol.">
        <title>Mirubactin C rescues the lethal effect of cell wall biosynthesis mutations in Bacillus subtilis.</title>
        <authorList>
            <person name="Kepplinger B."/>
            <person name="Wen X."/>
            <person name="Tyler A.R."/>
            <person name="Kim B.Y."/>
            <person name="Brown J."/>
            <person name="Banks P."/>
            <person name="Dashti Y."/>
            <person name="Mackenzie E.S."/>
            <person name="Wills C."/>
            <person name="Kawai Y."/>
            <person name="Waldron K.J."/>
            <person name="Allenby N.E.E."/>
            <person name="Wu L.J."/>
            <person name="Hall M.J."/>
            <person name="Errington J."/>
        </authorList>
    </citation>
    <scope>NUCLEOTIDE SEQUENCE</scope>
    <source>
        <strain evidence="1">MDA8-470</strain>
    </source>
</reference>
<dbReference type="RefSeq" id="WP_265544751.1">
    <property type="nucleotide sequence ID" value="NZ_CP098740.1"/>
</dbReference>